<comment type="caution">
    <text evidence="1">The sequence shown here is derived from an EMBL/GenBank/DDBJ whole genome shotgun (WGS) entry which is preliminary data.</text>
</comment>
<protein>
    <submittedName>
        <fullName evidence="1">Uncharacterized protein</fullName>
    </submittedName>
</protein>
<gene>
    <name evidence="1" type="ORF">B0I36DRAFT_60154</name>
</gene>
<proteinExistence type="predicted"/>
<dbReference type="GeneID" id="70192626"/>
<sequence>MWTFQESLMPGHKARFVLGGEVLEHDLRKFKSVAPPFPDWVLREPPEEDLRMKSGSVRKIIATAHDSMYTEARAAVRAAAADAWFLQFMLPHDRNYRLCGLLMATSGRACKDPRAKIYAVLGLLQQ</sequence>
<accession>A0A9P8XSR3</accession>
<keyword evidence="2" id="KW-1185">Reference proteome</keyword>
<reference evidence="1" key="1">
    <citation type="journal article" date="2021" name="Nat. Commun.">
        <title>Genetic determinants of endophytism in the Arabidopsis root mycobiome.</title>
        <authorList>
            <person name="Mesny F."/>
            <person name="Miyauchi S."/>
            <person name="Thiergart T."/>
            <person name="Pickel B."/>
            <person name="Atanasova L."/>
            <person name="Karlsson M."/>
            <person name="Huettel B."/>
            <person name="Barry K.W."/>
            <person name="Haridas S."/>
            <person name="Chen C."/>
            <person name="Bauer D."/>
            <person name="Andreopoulos W."/>
            <person name="Pangilinan J."/>
            <person name="LaButti K."/>
            <person name="Riley R."/>
            <person name="Lipzen A."/>
            <person name="Clum A."/>
            <person name="Drula E."/>
            <person name="Henrissat B."/>
            <person name="Kohler A."/>
            <person name="Grigoriev I.V."/>
            <person name="Martin F.M."/>
            <person name="Hacquard S."/>
        </authorList>
    </citation>
    <scope>NUCLEOTIDE SEQUENCE</scope>
    <source>
        <strain evidence="1">MPI-CAGE-CH-0230</strain>
    </source>
</reference>
<dbReference type="RefSeq" id="XP_046004089.1">
    <property type="nucleotide sequence ID" value="XM_046163080.1"/>
</dbReference>
<dbReference type="Proteomes" id="UP000756346">
    <property type="component" value="Unassembled WGS sequence"/>
</dbReference>
<organism evidence="1 2">
    <name type="scientific">Microdochium trichocladiopsis</name>
    <dbReference type="NCBI Taxonomy" id="1682393"/>
    <lineage>
        <taxon>Eukaryota</taxon>
        <taxon>Fungi</taxon>
        <taxon>Dikarya</taxon>
        <taxon>Ascomycota</taxon>
        <taxon>Pezizomycotina</taxon>
        <taxon>Sordariomycetes</taxon>
        <taxon>Xylariomycetidae</taxon>
        <taxon>Xylariales</taxon>
        <taxon>Microdochiaceae</taxon>
        <taxon>Microdochium</taxon>
    </lineage>
</organism>
<dbReference type="AlphaFoldDB" id="A0A9P8XSR3"/>
<evidence type="ECO:0000313" key="1">
    <source>
        <dbReference type="EMBL" id="KAH7009461.1"/>
    </source>
</evidence>
<name>A0A9P8XSR3_9PEZI</name>
<dbReference type="EMBL" id="JAGTJQ010000018">
    <property type="protein sequence ID" value="KAH7009461.1"/>
    <property type="molecule type" value="Genomic_DNA"/>
</dbReference>
<evidence type="ECO:0000313" key="2">
    <source>
        <dbReference type="Proteomes" id="UP000756346"/>
    </source>
</evidence>